<dbReference type="GO" id="GO:0007131">
    <property type="term" value="P:reciprocal meiotic recombination"/>
    <property type="evidence" value="ECO:0007669"/>
    <property type="project" value="InterPro"/>
</dbReference>
<feature type="compositionally biased region" description="Polar residues" evidence="1">
    <location>
        <begin position="161"/>
        <end position="181"/>
    </location>
</feature>
<feature type="region of interest" description="Disordered" evidence="1">
    <location>
        <begin position="148"/>
        <end position="181"/>
    </location>
</feature>
<evidence type="ECO:0000313" key="3">
    <source>
        <dbReference type="Proteomes" id="UP000799770"/>
    </source>
</evidence>
<reference evidence="2" key="1">
    <citation type="journal article" date="2020" name="Stud. Mycol.">
        <title>101 Dothideomycetes genomes: a test case for predicting lifestyles and emergence of pathogens.</title>
        <authorList>
            <person name="Haridas S."/>
            <person name="Albert R."/>
            <person name="Binder M."/>
            <person name="Bloem J."/>
            <person name="Labutti K."/>
            <person name="Salamov A."/>
            <person name="Andreopoulos B."/>
            <person name="Baker S."/>
            <person name="Barry K."/>
            <person name="Bills G."/>
            <person name="Bluhm B."/>
            <person name="Cannon C."/>
            <person name="Castanera R."/>
            <person name="Culley D."/>
            <person name="Daum C."/>
            <person name="Ezra D."/>
            <person name="Gonzalez J."/>
            <person name="Henrissat B."/>
            <person name="Kuo A."/>
            <person name="Liang C."/>
            <person name="Lipzen A."/>
            <person name="Lutzoni F."/>
            <person name="Magnuson J."/>
            <person name="Mondo S."/>
            <person name="Nolan M."/>
            <person name="Ohm R."/>
            <person name="Pangilinan J."/>
            <person name="Park H.-J."/>
            <person name="Ramirez L."/>
            <person name="Alfaro M."/>
            <person name="Sun H."/>
            <person name="Tritt A."/>
            <person name="Yoshinaga Y."/>
            <person name="Zwiers L.-H."/>
            <person name="Turgeon B."/>
            <person name="Goodwin S."/>
            <person name="Spatafora J."/>
            <person name="Crous P."/>
            <person name="Grigoriev I."/>
        </authorList>
    </citation>
    <scope>NUCLEOTIDE SEQUENCE</scope>
    <source>
        <strain evidence="2">CBS 627.86</strain>
    </source>
</reference>
<dbReference type="OrthoDB" id="5360255at2759"/>
<dbReference type="Pfam" id="PF03525">
    <property type="entry name" value="Meiotic_rec114"/>
    <property type="match status" value="1"/>
</dbReference>
<dbReference type="InterPro" id="IPR004354">
    <property type="entry name" value="Meiotic_Rec114"/>
</dbReference>
<dbReference type="Proteomes" id="UP000799770">
    <property type="component" value="Unassembled WGS sequence"/>
</dbReference>
<dbReference type="EMBL" id="ML977321">
    <property type="protein sequence ID" value="KAF2116268.1"/>
    <property type="molecule type" value="Genomic_DNA"/>
</dbReference>
<name>A0A6A5ZD12_9PLEO</name>
<feature type="region of interest" description="Disordered" evidence="1">
    <location>
        <begin position="244"/>
        <end position="448"/>
    </location>
</feature>
<proteinExistence type="predicted"/>
<feature type="compositionally biased region" description="Polar residues" evidence="1">
    <location>
        <begin position="368"/>
        <end position="378"/>
    </location>
</feature>
<organism evidence="2 3">
    <name type="scientific">Lophiotrema nucula</name>
    <dbReference type="NCBI Taxonomy" id="690887"/>
    <lineage>
        <taxon>Eukaryota</taxon>
        <taxon>Fungi</taxon>
        <taxon>Dikarya</taxon>
        <taxon>Ascomycota</taxon>
        <taxon>Pezizomycotina</taxon>
        <taxon>Dothideomycetes</taxon>
        <taxon>Pleosporomycetidae</taxon>
        <taxon>Pleosporales</taxon>
        <taxon>Lophiotremataceae</taxon>
        <taxon>Lophiotrema</taxon>
    </lineage>
</organism>
<feature type="compositionally biased region" description="Polar residues" evidence="1">
    <location>
        <begin position="421"/>
        <end position="439"/>
    </location>
</feature>
<feature type="compositionally biased region" description="Basic and acidic residues" evidence="1">
    <location>
        <begin position="308"/>
        <end position="331"/>
    </location>
</feature>
<evidence type="ECO:0000313" key="2">
    <source>
        <dbReference type="EMBL" id="KAF2116268.1"/>
    </source>
</evidence>
<protein>
    <submittedName>
        <fullName evidence="2">Uncharacterized protein</fullName>
    </submittedName>
</protein>
<keyword evidence="3" id="KW-1185">Reference proteome</keyword>
<evidence type="ECO:0000256" key="1">
    <source>
        <dbReference type="SAM" id="MobiDB-lite"/>
    </source>
</evidence>
<sequence>MLTFQLLKYSSTPDAPQGVKNFNWSHVQNGLVVVFDSFRGGAGGSGEPMQMLKVIQGTRILEETPLQELIESGKALMQTMRAHNATVTADQLPISALAKSPLVGIRYNLPGGMARRYQLKFASVEHYDSALDFLLRIDLHIGQSNQAQGVANSHRPKSSAVHEQSASNLHSSSTLESWSNRPSTAIVNSQLHVERSTSSIVQENTDTARRPFTVESAISSTNGTSSTILPFEQSSTQRALTLPSRFTTQEDQVGRPSSAYSDLVNRERHPQPGSRVSSSDPLNPPEWFDRPATSSPLAIVPERSFGAESRHATPEHPPGKKIELPPRRELPFTRPGTARPSSRSSIPPPSQRPGTTMAAPTLLPPTTYGRSSSNTRSTIDPMDLDPLPEPTFIENAAKPIRPTSASSASKAAQSRRPPTPRNSSQANPQEHTTRRSSSIQPPPNFTHADSAEDRIFAELSGNASGAQSKGLDAYAMHSADGRKVILNDFMLQHIDDDNFVTLCEDMSACWATIGLGLM</sequence>
<accession>A0A6A5ZD12</accession>
<dbReference type="AlphaFoldDB" id="A0A6A5ZD12"/>
<feature type="compositionally biased region" description="Low complexity" evidence="1">
    <location>
        <begin position="352"/>
        <end position="367"/>
    </location>
</feature>
<gene>
    <name evidence="2" type="ORF">BDV96DRAFT_631393</name>
</gene>
<feature type="compositionally biased region" description="Low complexity" evidence="1">
    <location>
        <begin position="404"/>
        <end position="414"/>
    </location>
</feature>